<keyword evidence="3" id="KW-1185">Reference proteome</keyword>
<evidence type="ECO:0000259" key="1">
    <source>
        <dbReference type="Pfam" id="PF17765"/>
    </source>
</evidence>
<gene>
    <name evidence="2" type="ORF">NQU54_42250</name>
</gene>
<dbReference type="EMBL" id="JANIIC010000080">
    <property type="protein sequence ID" value="MCQ8835477.1"/>
    <property type="molecule type" value="Genomic_DNA"/>
</dbReference>
<dbReference type="PANTHER" id="PTHR35010">
    <property type="entry name" value="BLL4672 PROTEIN-RELATED"/>
    <property type="match status" value="1"/>
</dbReference>
<evidence type="ECO:0000313" key="2">
    <source>
        <dbReference type="EMBL" id="MCQ8835477.1"/>
    </source>
</evidence>
<dbReference type="Proteomes" id="UP001142400">
    <property type="component" value="Unassembled WGS sequence"/>
</dbReference>
<organism evidence="2 3">
    <name type="scientific">Streptomyces malaysiensis subsp. samsunensis</name>
    <dbReference type="NCBI Taxonomy" id="459658"/>
    <lineage>
        <taxon>Bacteria</taxon>
        <taxon>Bacillati</taxon>
        <taxon>Actinomycetota</taxon>
        <taxon>Actinomycetes</taxon>
        <taxon>Kitasatosporales</taxon>
        <taxon>Streptomycetaceae</taxon>
        <taxon>Streptomyces</taxon>
        <taxon>Streptomyces violaceusniger group</taxon>
    </lineage>
</organism>
<accession>A0A9X2M4Z6</accession>
<protein>
    <recommendedName>
        <fullName evidence="1">MmyB-like transcription regulator ligand binding domain-containing protein</fullName>
    </recommendedName>
</protein>
<dbReference type="Gene3D" id="3.30.450.180">
    <property type="match status" value="1"/>
</dbReference>
<reference evidence="2" key="1">
    <citation type="submission" date="2022-06" db="EMBL/GenBank/DDBJ databases">
        <title>WGS of actinobacteria.</title>
        <authorList>
            <person name="Thawai C."/>
        </authorList>
    </citation>
    <scope>NUCLEOTIDE SEQUENCE</scope>
    <source>
        <strain evidence="2">DSM 42010</strain>
    </source>
</reference>
<dbReference type="AlphaFoldDB" id="A0A9X2M4Z6"/>
<evidence type="ECO:0000313" key="3">
    <source>
        <dbReference type="Proteomes" id="UP001142400"/>
    </source>
</evidence>
<comment type="caution">
    <text evidence="2">The sequence shown here is derived from an EMBL/GenBank/DDBJ whole genome shotgun (WGS) entry which is preliminary data.</text>
</comment>
<dbReference type="Pfam" id="PF17765">
    <property type="entry name" value="MLTR_LBD"/>
    <property type="match status" value="1"/>
</dbReference>
<name>A0A9X2M4Z6_STRMQ</name>
<dbReference type="InterPro" id="IPR041413">
    <property type="entry name" value="MLTR_LBD"/>
</dbReference>
<dbReference type="PANTHER" id="PTHR35010:SF2">
    <property type="entry name" value="BLL4672 PROTEIN"/>
    <property type="match status" value="1"/>
</dbReference>
<feature type="domain" description="MmyB-like transcription regulator ligand binding" evidence="1">
    <location>
        <begin position="3"/>
        <end position="166"/>
    </location>
</feature>
<sequence>MSAAAGDILAQLDPFPAAVLSRRHDILGYNRAFNAMAGDLDAIDPAKRNQIWLFFVNPYWRRRLFRDRRETVHHLVGSLRASMAAHLDDPAWTTFVDQLLAVSDEFAELWRRHDVVDQVPPARDFLSPAGDLRLTSTKFALEESEATWMVVFSPRDGDTRRRLEELVTRGAKQLKAV</sequence>
<proteinExistence type="predicted"/>
<dbReference type="RefSeq" id="WP_257635631.1">
    <property type="nucleotide sequence ID" value="NZ_JANIIC010000080.1"/>
</dbReference>